<dbReference type="Proteomes" id="UP000192319">
    <property type="component" value="Unassembled WGS sequence"/>
</dbReference>
<reference evidence="8" key="3">
    <citation type="journal article" date="2022" name="BMC Genomics">
        <title>Comparative genome analysis of mycobacteria focusing on tRNA and non-coding RNA.</title>
        <authorList>
            <person name="Behra P.R.K."/>
            <person name="Pettersson B.M.F."/>
            <person name="Ramesh M."/>
            <person name="Das S."/>
            <person name="Dasgupta S."/>
            <person name="Kirsebom L.A."/>
        </authorList>
    </citation>
    <scope>NUCLEOTIDE SEQUENCE</scope>
    <source>
        <strain evidence="8">CCUG 55640</strain>
    </source>
</reference>
<keyword evidence="2" id="KW-1003">Cell membrane</keyword>
<feature type="transmembrane region" description="Helical" evidence="6">
    <location>
        <begin position="380"/>
        <end position="398"/>
    </location>
</feature>
<evidence type="ECO:0000313" key="10">
    <source>
        <dbReference type="Proteomes" id="UP000192319"/>
    </source>
</evidence>
<dbReference type="GO" id="GO:0022857">
    <property type="term" value="F:transmembrane transporter activity"/>
    <property type="evidence" value="ECO:0007669"/>
    <property type="project" value="InterPro"/>
</dbReference>
<feature type="transmembrane region" description="Helical" evidence="6">
    <location>
        <begin position="89"/>
        <end position="107"/>
    </location>
</feature>
<dbReference type="InterPro" id="IPR020846">
    <property type="entry name" value="MFS_dom"/>
</dbReference>
<dbReference type="Proteomes" id="UP001141650">
    <property type="component" value="Unassembled WGS sequence"/>
</dbReference>
<feature type="transmembrane region" description="Helical" evidence="6">
    <location>
        <begin position="256"/>
        <end position="275"/>
    </location>
</feature>
<protein>
    <submittedName>
        <fullName evidence="8">MFS transporter</fullName>
    </submittedName>
</protein>
<evidence type="ECO:0000256" key="6">
    <source>
        <dbReference type="SAM" id="Phobius"/>
    </source>
</evidence>
<keyword evidence="10" id="KW-1185">Reference proteome</keyword>
<feature type="transmembrane region" description="Helical" evidence="6">
    <location>
        <begin position="221"/>
        <end position="244"/>
    </location>
</feature>
<organism evidence="8 11">
    <name type="scientific">Mycobacterium alsense</name>
    <dbReference type="NCBI Taxonomy" id="324058"/>
    <lineage>
        <taxon>Bacteria</taxon>
        <taxon>Bacillati</taxon>
        <taxon>Actinomycetota</taxon>
        <taxon>Actinomycetes</taxon>
        <taxon>Mycobacteriales</taxon>
        <taxon>Mycobacteriaceae</taxon>
        <taxon>Mycobacterium</taxon>
    </lineage>
</organism>
<dbReference type="Pfam" id="PF07690">
    <property type="entry name" value="MFS_1"/>
    <property type="match status" value="1"/>
</dbReference>
<comment type="caution">
    <text evidence="8">The sequence shown here is derived from an EMBL/GenBank/DDBJ whole genome shotgun (WGS) entry which is preliminary data.</text>
</comment>
<dbReference type="AlphaFoldDB" id="A0AA42BXD2"/>
<evidence type="ECO:0000313" key="11">
    <source>
        <dbReference type="Proteomes" id="UP001141650"/>
    </source>
</evidence>
<evidence type="ECO:0000256" key="1">
    <source>
        <dbReference type="ARBA" id="ARBA00004651"/>
    </source>
</evidence>
<feature type="transmembrane region" description="Helical" evidence="6">
    <location>
        <begin position="353"/>
        <end position="374"/>
    </location>
</feature>
<feature type="transmembrane region" description="Helical" evidence="6">
    <location>
        <begin position="52"/>
        <end position="77"/>
    </location>
</feature>
<dbReference type="PANTHER" id="PTHR43124:SF3">
    <property type="entry name" value="CHLORAMPHENICOL EFFLUX PUMP RV0191"/>
    <property type="match status" value="1"/>
</dbReference>
<gene>
    <name evidence="9" type="ORF">BST11_23640</name>
    <name evidence="8" type="ORF">H7K38_06235</name>
</gene>
<comment type="subcellular location">
    <subcellularLocation>
        <location evidence="1">Cell membrane</location>
        <topology evidence="1">Multi-pass membrane protein</topology>
    </subcellularLocation>
</comment>
<sequence>MTAMTVDANTAARTWTPRVAAQLAVLAAAAFTYVTAEILPVGALSAIARNLHVSVAVVGTLLTWYALVAALSTFPLVRWTAHWPRRRALLFSLVCLTVSQLISALAPNFAVLAAGRVLCAVTHGLLWSVIAPIATRLVPASHAGRATMSIYIGTSLALVIGSPLTAAMSLMWGWRLAAVSVTAAAAVVTVAAWLLLPEMVLSADQLRWVGPRARHHRNRPLIVVSLITMVGVTAHFVSYTYIVVIIRDVVGVRGPALAWVLAAYGAAGVIAVGLVARPMDRRPKGAVVLCMAGLTAAFLVFAALAFGGAPAAATALIGTGAIVLWGAMATAVSPMLQAAAMRNGADDPDGASGLYVTAFQVGIMAGSLAGGLLYERSVALMLSTSAVLMAAALGGMVANRQLLDLHKDQKDVAPASSPDS</sequence>
<evidence type="ECO:0000313" key="8">
    <source>
        <dbReference type="EMBL" id="MCV7378250.1"/>
    </source>
</evidence>
<feature type="transmembrane region" description="Helical" evidence="6">
    <location>
        <begin position="150"/>
        <end position="172"/>
    </location>
</feature>
<feature type="transmembrane region" description="Helical" evidence="6">
    <location>
        <begin position="113"/>
        <end position="138"/>
    </location>
</feature>
<dbReference type="GO" id="GO:0005886">
    <property type="term" value="C:plasma membrane"/>
    <property type="evidence" value="ECO:0007669"/>
    <property type="project" value="UniProtKB-SubCell"/>
</dbReference>
<dbReference type="PANTHER" id="PTHR43124">
    <property type="entry name" value="PURINE EFFLUX PUMP PBUE"/>
    <property type="match status" value="1"/>
</dbReference>
<accession>A0AA42BXD2</accession>
<evidence type="ECO:0000256" key="2">
    <source>
        <dbReference type="ARBA" id="ARBA00022475"/>
    </source>
</evidence>
<dbReference type="PROSITE" id="PS50850">
    <property type="entry name" value="MFS"/>
    <property type="match status" value="1"/>
</dbReference>
<dbReference type="SUPFAM" id="SSF103473">
    <property type="entry name" value="MFS general substrate transporter"/>
    <property type="match status" value="1"/>
</dbReference>
<evidence type="ECO:0000256" key="4">
    <source>
        <dbReference type="ARBA" id="ARBA00022989"/>
    </source>
</evidence>
<dbReference type="InterPro" id="IPR036259">
    <property type="entry name" value="MFS_trans_sf"/>
</dbReference>
<dbReference type="InterPro" id="IPR011701">
    <property type="entry name" value="MFS"/>
</dbReference>
<feature type="transmembrane region" description="Helical" evidence="6">
    <location>
        <begin position="178"/>
        <end position="201"/>
    </location>
</feature>
<keyword evidence="5 6" id="KW-0472">Membrane</keyword>
<evidence type="ECO:0000313" key="9">
    <source>
        <dbReference type="EMBL" id="OQZ88244.1"/>
    </source>
</evidence>
<feature type="transmembrane region" description="Helical" evidence="6">
    <location>
        <begin position="287"/>
        <end position="306"/>
    </location>
</feature>
<feature type="transmembrane region" description="Helical" evidence="6">
    <location>
        <begin position="312"/>
        <end position="332"/>
    </location>
</feature>
<reference evidence="8" key="2">
    <citation type="submission" date="2020-07" db="EMBL/GenBank/DDBJ databases">
        <authorList>
            <person name="Pettersson B.M.F."/>
            <person name="Behra P.R.K."/>
            <person name="Ramesh M."/>
            <person name="Das S."/>
            <person name="Dasgupta S."/>
            <person name="Kirsebom L.A."/>
        </authorList>
    </citation>
    <scope>NUCLEOTIDE SEQUENCE</scope>
    <source>
        <strain evidence="8">CCUG 55640</strain>
    </source>
</reference>
<dbReference type="RefSeq" id="WP_083140651.1">
    <property type="nucleotide sequence ID" value="NZ_JACKVH010000012.1"/>
</dbReference>
<name>A0AA42BXD2_9MYCO</name>
<keyword evidence="4 6" id="KW-1133">Transmembrane helix</keyword>
<proteinExistence type="predicted"/>
<feature type="domain" description="Major facilitator superfamily (MFS) profile" evidence="7">
    <location>
        <begin position="21"/>
        <end position="402"/>
    </location>
</feature>
<dbReference type="InterPro" id="IPR050189">
    <property type="entry name" value="MFS_Efflux_Transporters"/>
</dbReference>
<evidence type="ECO:0000259" key="7">
    <source>
        <dbReference type="PROSITE" id="PS50850"/>
    </source>
</evidence>
<evidence type="ECO:0000256" key="3">
    <source>
        <dbReference type="ARBA" id="ARBA00022692"/>
    </source>
</evidence>
<dbReference type="EMBL" id="MVHD01000063">
    <property type="protein sequence ID" value="OQZ88244.1"/>
    <property type="molecule type" value="Genomic_DNA"/>
</dbReference>
<dbReference type="Gene3D" id="1.20.1250.20">
    <property type="entry name" value="MFS general substrate transporter like domains"/>
    <property type="match status" value="2"/>
</dbReference>
<dbReference type="CDD" id="cd17324">
    <property type="entry name" value="MFS_NepI_like"/>
    <property type="match status" value="1"/>
</dbReference>
<reference evidence="9 10" key="1">
    <citation type="submission" date="2017-02" db="EMBL/GenBank/DDBJ databases">
        <title>The new phylogeny of genus Mycobacterium.</title>
        <authorList>
            <person name="Tortoli E."/>
            <person name="Trovato A."/>
            <person name="Cirillo D.M."/>
        </authorList>
    </citation>
    <scope>NUCLEOTIDE SEQUENCE [LARGE SCALE GENOMIC DNA]</scope>
    <source>
        <strain evidence="9 10">DSM 45230</strain>
    </source>
</reference>
<evidence type="ECO:0000256" key="5">
    <source>
        <dbReference type="ARBA" id="ARBA00023136"/>
    </source>
</evidence>
<dbReference type="EMBL" id="JACKVH010000012">
    <property type="protein sequence ID" value="MCV7378250.1"/>
    <property type="molecule type" value="Genomic_DNA"/>
</dbReference>
<keyword evidence="3 6" id="KW-0812">Transmembrane</keyword>